<dbReference type="PROSITE" id="PS51257">
    <property type="entry name" value="PROKAR_LIPOPROTEIN"/>
    <property type="match status" value="1"/>
</dbReference>
<accession>A0A9X1SAI8</accession>
<reference evidence="3" key="1">
    <citation type="submission" date="2021-10" db="EMBL/GenBank/DDBJ databases">
        <title>Novel species in genus Arthrobacter.</title>
        <authorList>
            <person name="Liu Y."/>
        </authorList>
    </citation>
    <scope>NUCLEOTIDE SEQUENCE</scope>
    <source>
        <strain evidence="3">Zg-Y462</strain>
    </source>
</reference>
<protein>
    <recommendedName>
        <fullName evidence="5">Lipoprotein</fullName>
    </recommendedName>
</protein>
<dbReference type="EMBL" id="JAJFZT010000008">
    <property type="protein sequence ID" value="MCC3273507.1"/>
    <property type="molecule type" value="Genomic_DNA"/>
</dbReference>
<feature type="chain" id="PRO_5040909355" description="Lipoprotein" evidence="2">
    <location>
        <begin position="20"/>
        <end position="209"/>
    </location>
</feature>
<dbReference type="AlphaFoldDB" id="A0A9X1SAI8"/>
<organism evidence="3 4">
    <name type="scientific">Arthrobacter zhangbolii</name>
    <dbReference type="NCBI Taxonomy" id="2886936"/>
    <lineage>
        <taxon>Bacteria</taxon>
        <taxon>Bacillati</taxon>
        <taxon>Actinomycetota</taxon>
        <taxon>Actinomycetes</taxon>
        <taxon>Micrococcales</taxon>
        <taxon>Micrococcaceae</taxon>
        <taxon>Arthrobacter</taxon>
    </lineage>
</organism>
<keyword evidence="2" id="KW-0732">Signal</keyword>
<evidence type="ECO:0008006" key="5">
    <source>
        <dbReference type="Google" id="ProtNLM"/>
    </source>
</evidence>
<name>A0A9X1SAI8_9MICC</name>
<dbReference type="RefSeq" id="WP_227929265.1">
    <property type="nucleotide sequence ID" value="NZ_JAJFZT010000008.1"/>
</dbReference>
<feature type="compositionally biased region" description="Low complexity" evidence="1">
    <location>
        <begin position="35"/>
        <end position="48"/>
    </location>
</feature>
<sequence length="209" mass="21876">MKYLKIVVVAALSAMVVTGCGDTGPAPAEKAVVEPSASSAPNTPASAPKQDGTASRPFDFGTLATSSPKSRWDVTVTEAVTAGGAELVLAENLYNEVQDGWDYVLGRMTSVVNENLPSADAGEPVSPTASVMPVFIGGDGRIYDIWNDDNSAVVMEEDWIGQPEIIAKTGIETTGRFAIQVPRAAIPGGQFATRNEVNGTILYFGAPIK</sequence>
<comment type="caution">
    <text evidence="3">The sequence shown here is derived from an EMBL/GenBank/DDBJ whole genome shotgun (WGS) entry which is preliminary data.</text>
</comment>
<dbReference type="Proteomes" id="UP001155145">
    <property type="component" value="Unassembled WGS sequence"/>
</dbReference>
<feature type="signal peptide" evidence="2">
    <location>
        <begin position="1"/>
        <end position="19"/>
    </location>
</feature>
<gene>
    <name evidence="3" type="ORF">LJ755_12295</name>
</gene>
<evidence type="ECO:0000256" key="1">
    <source>
        <dbReference type="SAM" id="MobiDB-lite"/>
    </source>
</evidence>
<feature type="region of interest" description="Disordered" evidence="1">
    <location>
        <begin position="26"/>
        <end position="60"/>
    </location>
</feature>
<proteinExistence type="predicted"/>
<evidence type="ECO:0000313" key="4">
    <source>
        <dbReference type="Proteomes" id="UP001155145"/>
    </source>
</evidence>
<evidence type="ECO:0000313" key="3">
    <source>
        <dbReference type="EMBL" id="MCC3273507.1"/>
    </source>
</evidence>
<evidence type="ECO:0000256" key="2">
    <source>
        <dbReference type="SAM" id="SignalP"/>
    </source>
</evidence>